<dbReference type="InterPro" id="IPR050660">
    <property type="entry name" value="NEK_Ser/Thr_kinase"/>
</dbReference>
<evidence type="ECO:0000259" key="10">
    <source>
        <dbReference type="PROSITE" id="PS50011"/>
    </source>
</evidence>
<feature type="region of interest" description="Disordered" evidence="8">
    <location>
        <begin position="320"/>
        <end position="354"/>
    </location>
</feature>
<name>A0ABS1T8Q5_9CLOT</name>
<feature type="transmembrane region" description="Helical" evidence="9">
    <location>
        <begin position="293"/>
        <end position="315"/>
    </location>
</feature>
<gene>
    <name evidence="11" type="ORF">JK636_08080</name>
</gene>
<keyword evidence="9" id="KW-0472">Membrane</keyword>
<keyword evidence="3" id="KW-0808">Transferase</keyword>
<evidence type="ECO:0000313" key="12">
    <source>
        <dbReference type="Proteomes" id="UP000632377"/>
    </source>
</evidence>
<dbReference type="EC" id="2.7.11.1" evidence="2"/>
<dbReference type="PROSITE" id="PS50011">
    <property type="entry name" value="PROTEIN_KINASE_DOM"/>
    <property type="match status" value="1"/>
</dbReference>
<dbReference type="Proteomes" id="UP000632377">
    <property type="component" value="Unassembled WGS sequence"/>
</dbReference>
<comment type="similarity">
    <text evidence="1">Belongs to the protein kinase superfamily. NEK Ser/Thr protein kinase family. NIMA subfamily.</text>
</comment>
<protein>
    <recommendedName>
        <fullName evidence="2">non-specific serine/threonine protein kinase</fullName>
        <ecNumber evidence="2">2.7.11.1</ecNumber>
    </recommendedName>
</protein>
<dbReference type="PROSITE" id="PS00108">
    <property type="entry name" value="PROTEIN_KINASE_ST"/>
    <property type="match status" value="1"/>
</dbReference>
<keyword evidence="12" id="KW-1185">Reference proteome</keyword>
<reference evidence="11 12" key="1">
    <citation type="submission" date="2021-01" db="EMBL/GenBank/DDBJ databases">
        <title>Genome public.</title>
        <authorList>
            <person name="Liu C."/>
            <person name="Sun Q."/>
        </authorList>
    </citation>
    <scope>NUCLEOTIDE SEQUENCE [LARGE SCALE GENOMIC DNA]</scope>
    <source>
        <strain evidence="11 12">YIM B02515</strain>
    </source>
</reference>
<keyword evidence="11" id="KW-0723">Serine/threonine-protein kinase</keyword>
<dbReference type="Gene3D" id="1.10.510.10">
    <property type="entry name" value="Transferase(Phosphotransferase) domain 1"/>
    <property type="match status" value="1"/>
</dbReference>
<dbReference type="EMBL" id="JAESWC010000002">
    <property type="protein sequence ID" value="MBL4935714.1"/>
    <property type="molecule type" value="Genomic_DNA"/>
</dbReference>
<dbReference type="RefSeq" id="WP_202748306.1">
    <property type="nucleotide sequence ID" value="NZ_JAESWC010000002.1"/>
</dbReference>
<evidence type="ECO:0000256" key="9">
    <source>
        <dbReference type="SAM" id="Phobius"/>
    </source>
</evidence>
<dbReference type="SUPFAM" id="SSF56112">
    <property type="entry name" value="Protein kinase-like (PK-like)"/>
    <property type="match status" value="1"/>
</dbReference>
<feature type="compositionally biased region" description="Polar residues" evidence="8">
    <location>
        <begin position="328"/>
        <end position="339"/>
    </location>
</feature>
<feature type="binding site" evidence="7">
    <location>
        <position position="41"/>
    </location>
    <ligand>
        <name>ATP</name>
        <dbReference type="ChEBI" id="CHEBI:30616"/>
    </ligand>
</feature>
<keyword evidence="9" id="KW-0812">Transmembrane</keyword>
<comment type="caution">
    <text evidence="11">The sequence shown here is derived from an EMBL/GenBank/DDBJ whole genome shotgun (WGS) entry which is preliminary data.</text>
</comment>
<evidence type="ECO:0000256" key="6">
    <source>
        <dbReference type="ARBA" id="ARBA00022840"/>
    </source>
</evidence>
<dbReference type="CDD" id="cd14014">
    <property type="entry name" value="STKc_PknB_like"/>
    <property type="match status" value="1"/>
</dbReference>
<dbReference type="PANTHER" id="PTHR43671:SF13">
    <property type="entry name" value="SERINE_THREONINE-PROTEIN KINASE NEK2"/>
    <property type="match status" value="1"/>
</dbReference>
<dbReference type="Pfam" id="PF00069">
    <property type="entry name" value="Pkinase"/>
    <property type="match status" value="1"/>
</dbReference>
<evidence type="ECO:0000256" key="1">
    <source>
        <dbReference type="ARBA" id="ARBA00010886"/>
    </source>
</evidence>
<dbReference type="SMART" id="SM00220">
    <property type="entry name" value="S_TKc"/>
    <property type="match status" value="1"/>
</dbReference>
<dbReference type="PROSITE" id="PS00107">
    <property type="entry name" value="PROTEIN_KINASE_ATP"/>
    <property type="match status" value="1"/>
</dbReference>
<dbReference type="GO" id="GO:0004674">
    <property type="term" value="F:protein serine/threonine kinase activity"/>
    <property type="evidence" value="ECO:0007669"/>
    <property type="project" value="UniProtKB-KW"/>
</dbReference>
<accession>A0ABS1T8Q5</accession>
<keyword evidence="4 7" id="KW-0547">Nucleotide-binding</keyword>
<dbReference type="InterPro" id="IPR017441">
    <property type="entry name" value="Protein_kinase_ATP_BS"/>
</dbReference>
<evidence type="ECO:0000256" key="8">
    <source>
        <dbReference type="SAM" id="MobiDB-lite"/>
    </source>
</evidence>
<keyword evidence="6 7" id="KW-0067">ATP-binding</keyword>
<evidence type="ECO:0000256" key="3">
    <source>
        <dbReference type="ARBA" id="ARBA00022679"/>
    </source>
</evidence>
<evidence type="ECO:0000313" key="11">
    <source>
        <dbReference type="EMBL" id="MBL4935714.1"/>
    </source>
</evidence>
<keyword evidence="9" id="KW-1133">Transmembrane helix</keyword>
<dbReference type="InterPro" id="IPR011009">
    <property type="entry name" value="Kinase-like_dom_sf"/>
</dbReference>
<sequence length="513" mass="57912">MLNIGHILDNKYEVIKVLGQGGMGTVYLCKNNRLGNLWAVKETKIDESEKINFLAESNILKDLVHDGIPRIVDIFYEQNYLYMVEDYIEGETLKEYISKYGSLNPEKLIDISLQLCSILDYLHNFNPPIIYRDLKPSNIMLQKNGKVILVDFGISRTYKENQDSDTIILGSKGYIAPEQLMNVQSNVQTDIYSLGATMYFMTTGRMPSYPTEIINKDNYPKTMEYALVNIMLKASAIEPENRYRDIRELKETLINYIYNLNNFKTKAVNRDDKTILAPKTELADKKIKTKKPVYKILAALIIILAVILILLTSLINSNKSKLSNTNTPDNTASKNTGNNDIKKNENTSEPKQAEEKDIISRGVLFKNNAITLKSSSSGSKGKAKGKGKNESKDLQFQFNLNPNASISNSKFNIGVDSVQLIDNTLIANLNIENKTKDLINIDLEKTYFTDENNEAIKCYNPSAITKLPIPPSSVKQGIKIYFKNFNFNGTTYTINSSLSGSISRDINLFIDVK</sequence>
<organism evidence="11 12">
    <name type="scientific">Clostridium rhizosphaerae</name>
    <dbReference type="NCBI Taxonomy" id="2803861"/>
    <lineage>
        <taxon>Bacteria</taxon>
        <taxon>Bacillati</taxon>
        <taxon>Bacillota</taxon>
        <taxon>Clostridia</taxon>
        <taxon>Eubacteriales</taxon>
        <taxon>Clostridiaceae</taxon>
        <taxon>Clostridium</taxon>
    </lineage>
</organism>
<keyword evidence="5 11" id="KW-0418">Kinase</keyword>
<dbReference type="InterPro" id="IPR000719">
    <property type="entry name" value="Prot_kinase_dom"/>
</dbReference>
<evidence type="ECO:0000256" key="7">
    <source>
        <dbReference type="PROSITE-ProRule" id="PRU10141"/>
    </source>
</evidence>
<evidence type="ECO:0000256" key="4">
    <source>
        <dbReference type="ARBA" id="ARBA00022741"/>
    </source>
</evidence>
<dbReference type="PANTHER" id="PTHR43671">
    <property type="entry name" value="SERINE/THREONINE-PROTEIN KINASE NEK"/>
    <property type="match status" value="1"/>
</dbReference>
<feature type="domain" description="Protein kinase" evidence="10">
    <location>
        <begin position="12"/>
        <end position="254"/>
    </location>
</feature>
<proteinExistence type="inferred from homology"/>
<evidence type="ECO:0000256" key="5">
    <source>
        <dbReference type="ARBA" id="ARBA00022777"/>
    </source>
</evidence>
<evidence type="ECO:0000256" key="2">
    <source>
        <dbReference type="ARBA" id="ARBA00012513"/>
    </source>
</evidence>
<feature type="compositionally biased region" description="Basic and acidic residues" evidence="8">
    <location>
        <begin position="340"/>
        <end position="354"/>
    </location>
</feature>
<dbReference type="InterPro" id="IPR008271">
    <property type="entry name" value="Ser/Thr_kinase_AS"/>
</dbReference>